<dbReference type="EMBL" id="JANBPU010000003">
    <property type="protein sequence ID" value="KAJ1921732.1"/>
    <property type="molecule type" value="Genomic_DNA"/>
</dbReference>
<name>A0A9W8DWY9_9FUNG</name>
<evidence type="ECO:0000313" key="4">
    <source>
        <dbReference type="Proteomes" id="UP001150538"/>
    </source>
</evidence>
<feature type="region of interest" description="Disordered" evidence="1">
    <location>
        <begin position="1"/>
        <end position="39"/>
    </location>
</feature>
<accession>A0A9W8DWY9</accession>
<dbReference type="PANTHER" id="PTHR43433">
    <property type="entry name" value="HYDROLASE, ALPHA/BETA FOLD FAMILY PROTEIN"/>
    <property type="match status" value="1"/>
</dbReference>
<sequence length="1026" mass="113754">MLVASPLTATVSKNSSSASNRNAIMSQHRPMSKSVSPSIPSRRIRRGMTLGTAVLTRSLSVKDIGYYSPPILTPSSPGILPPVPPIPEGLRINTAKNQTKGSSTHDLPEKIDDVTTPPAIRAESTHNDSSCTSKDATPRQNKSHKKAAPKPAVQSSALKSEVPLATTEEPKEKKSLTREERLDLILENLTGKGTCVKKGYLRSLYTPKLSLSFGLAKEEAVELYYELHGNGPKKIIFIMGMICTSIYWQLQINHFASLPEYQVCIFDNRGTGRSSAFIGSLSISQMAQDTLNLLDHLGWKENVHVVGVSMGGMIAQKMCTMTEDTYATQVSPKPTEDLDSTEIDANANAGDEDSDNEESDHDADTNVPYTPISATTPMIFDFADLENTRNRRSWTPPRFASIVIVDSWHTASLAFPTAKEIKFFFNILSALRRDPRPLLDLAFPKKWVSQEFNQSILGPKICPESIIDEKDPISIYNVMEVLFTHFEALASGLSDIADPIEAKLATPDHAISEPKKRKGSDPTLRTNMFTNVKLLVRKTKTYYNSSHDDRPASPIQRASSEPIMALPRTTLNSVSEDTDTLEKDALPTPHESSLSNDIADGSHISFDGEDLNSSHMQLRSESKSHHRHGSFKKLLGGGWIKSLFHSHGHHQNEKDRSGAEDTKKTRTLTFSQRRQGQKHKRTKSDGVKNSKVTGSKDDSNKPYKSDPADIDQFLACFCHRLDAKTVRSLPLRHPRTRFLVIHGRKDRVIRPMCGKIMARLLRCPMVWIEDSGHMPLIDASRSFNAILQGWVEQEPWLMCAPDKTCILAEKRTTPTPQQASKSGPPGMGYPRKDSKDSVKPAHIAPIEAKLPLTFDEATDMYKMATSLKPGNLVKPRRPSVATTKSSSTLIGNNNTYHSTNAYCEWHGETLGLNIDKDIKIRLYHLQHEKASSSAPSTFTSTTAESIRHKQERRSSFWQSSFSILRPSTARNNGSSSGSNYSSANSTMVNSASIETPPVPLTNDRAYPPALYQKRKSSFPRLAMLKT</sequence>
<organism evidence="3 4">
    <name type="scientific">Mycoemilia scoparia</name>
    <dbReference type="NCBI Taxonomy" id="417184"/>
    <lineage>
        <taxon>Eukaryota</taxon>
        <taxon>Fungi</taxon>
        <taxon>Fungi incertae sedis</taxon>
        <taxon>Zoopagomycota</taxon>
        <taxon>Kickxellomycotina</taxon>
        <taxon>Kickxellomycetes</taxon>
        <taxon>Kickxellales</taxon>
        <taxon>Kickxellaceae</taxon>
        <taxon>Mycoemilia</taxon>
    </lineage>
</organism>
<feature type="compositionally biased region" description="Basic and acidic residues" evidence="1">
    <location>
        <begin position="650"/>
        <end position="664"/>
    </location>
</feature>
<feature type="compositionally biased region" description="Basic and acidic residues" evidence="1">
    <location>
        <begin position="683"/>
        <end position="705"/>
    </location>
</feature>
<feature type="compositionally biased region" description="Low complexity" evidence="1">
    <location>
        <begin position="9"/>
        <end position="26"/>
    </location>
</feature>
<dbReference type="Pfam" id="PF00561">
    <property type="entry name" value="Abhydrolase_1"/>
    <property type="match status" value="1"/>
</dbReference>
<feature type="region of interest" description="Disordered" evidence="1">
    <location>
        <begin position="543"/>
        <end position="630"/>
    </location>
</feature>
<dbReference type="InterPro" id="IPR000073">
    <property type="entry name" value="AB_hydrolase_1"/>
</dbReference>
<feature type="compositionally biased region" description="Polar residues" evidence="1">
    <location>
        <begin position="127"/>
        <end position="140"/>
    </location>
</feature>
<feature type="domain" description="AB hydrolase-1" evidence="2">
    <location>
        <begin position="238"/>
        <end position="318"/>
    </location>
</feature>
<evidence type="ECO:0000259" key="2">
    <source>
        <dbReference type="Pfam" id="PF00561"/>
    </source>
</evidence>
<dbReference type="OrthoDB" id="19657at2759"/>
<comment type="caution">
    <text evidence="3">The sequence shown here is derived from an EMBL/GenBank/DDBJ whole genome shotgun (WGS) entry which is preliminary data.</text>
</comment>
<dbReference type="SUPFAM" id="SSF53474">
    <property type="entry name" value="alpha/beta-Hydrolases"/>
    <property type="match status" value="1"/>
</dbReference>
<dbReference type="Gene3D" id="3.40.50.1820">
    <property type="entry name" value="alpha/beta hydrolase"/>
    <property type="match status" value="2"/>
</dbReference>
<dbReference type="InterPro" id="IPR029058">
    <property type="entry name" value="AB_hydrolase_fold"/>
</dbReference>
<feature type="region of interest" description="Disordered" evidence="1">
    <location>
        <begin position="120"/>
        <end position="176"/>
    </location>
</feature>
<evidence type="ECO:0000256" key="1">
    <source>
        <dbReference type="SAM" id="MobiDB-lite"/>
    </source>
</evidence>
<gene>
    <name evidence="3" type="ORF">H4219_000465</name>
</gene>
<reference evidence="3" key="1">
    <citation type="submission" date="2022-07" db="EMBL/GenBank/DDBJ databases">
        <title>Phylogenomic reconstructions and comparative analyses of Kickxellomycotina fungi.</title>
        <authorList>
            <person name="Reynolds N.K."/>
            <person name="Stajich J.E."/>
            <person name="Barry K."/>
            <person name="Grigoriev I.V."/>
            <person name="Crous P."/>
            <person name="Smith M.E."/>
        </authorList>
    </citation>
    <scope>NUCLEOTIDE SEQUENCE</scope>
    <source>
        <strain evidence="3">NBRC 100468</strain>
    </source>
</reference>
<dbReference type="Proteomes" id="UP001150538">
    <property type="component" value="Unassembled WGS sequence"/>
</dbReference>
<protein>
    <recommendedName>
        <fullName evidence="2">AB hydrolase-1 domain-containing protein</fullName>
    </recommendedName>
</protein>
<keyword evidence="4" id="KW-1185">Reference proteome</keyword>
<dbReference type="InterPro" id="IPR050471">
    <property type="entry name" value="AB_hydrolase"/>
</dbReference>
<proteinExistence type="predicted"/>
<feature type="region of interest" description="Disordered" evidence="1">
    <location>
        <begin position="811"/>
        <end position="838"/>
    </location>
</feature>
<dbReference type="PANTHER" id="PTHR43433:SF5">
    <property type="entry name" value="AB HYDROLASE-1 DOMAIN-CONTAINING PROTEIN"/>
    <property type="match status" value="1"/>
</dbReference>
<feature type="region of interest" description="Disordered" evidence="1">
    <location>
        <begin position="326"/>
        <end position="367"/>
    </location>
</feature>
<feature type="compositionally biased region" description="Acidic residues" evidence="1">
    <location>
        <begin position="350"/>
        <end position="361"/>
    </location>
</feature>
<dbReference type="AlphaFoldDB" id="A0A9W8DWY9"/>
<evidence type="ECO:0000313" key="3">
    <source>
        <dbReference type="EMBL" id="KAJ1921732.1"/>
    </source>
</evidence>
<feature type="region of interest" description="Disordered" evidence="1">
    <location>
        <begin position="647"/>
        <end position="705"/>
    </location>
</feature>